<accession>A0A150FUL9</accession>
<evidence type="ECO:0000313" key="6">
    <source>
        <dbReference type="Proteomes" id="UP000323392"/>
    </source>
</evidence>
<comment type="caution">
    <text evidence="3">The sequence shown here is derived from an EMBL/GenBank/DDBJ whole genome shotgun (WGS) entry which is preliminary data.</text>
</comment>
<dbReference type="Proteomes" id="UP000323392">
    <property type="component" value="Unassembled WGS sequence"/>
</dbReference>
<dbReference type="PANTHER" id="PTHR37293">
    <property type="entry name" value="PHAGE REPLICATION PROTEIN-RELATED"/>
    <property type="match status" value="1"/>
</dbReference>
<dbReference type="InterPro" id="IPR017019">
    <property type="entry name" value="DNA_replication_prd_bac"/>
</dbReference>
<feature type="domain" description="DnaB/C C-terminal" evidence="2">
    <location>
        <begin position="226"/>
        <end position="292"/>
    </location>
</feature>
<gene>
    <name evidence="3" type="ORF">JWYL7_1805</name>
    <name evidence="4" type="ORF">SAMN05661008_01458</name>
</gene>
<dbReference type="InterPro" id="IPR006343">
    <property type="entry name" value="DnaB/C_C"/>
</dbReference>
<evidence type="ECO:0000313" key="4">
    <source>
        <dbReference type="EMBL" id="SHL09732.1"/>
    </source>
</evidence>
<evidence type="ECO:0000313" key="3">
    <source>
        <dbReference type="EMBL" id="KXZ40730.1"/>
    </source>
</evidence>
<dbReference type="Proteomes" id="UP000092605">
    <property type="component" value="Unassembled WGS sequence"/>
</dbReference>
<dbReference type="Pfam" id="PF07261">
    <property type="entry name" value="DnaB_2"/>
    <property type="match status" value="2"/>
</dbReference>
<dbReference type="RefSeq" id="WP_066072061.1">
    <property type="nucleotide sequence ID" value="NZ_FRBG01000011.1"/>
</dbReference>
<feature type="domain" description="DnaB/C C-terminal" evidence="2">
    <location>
        <begin position="135"/>
        <end position="208"/>
    </location>
</feature>
<sequence length="337" mass="39657">MFFREINEIDLGETPVDNIFIDIFMPMTNGTYVKVYLLGYRYALDPSNCNVTNQTLAKNLNIPLVDVLAAWDFWEKKGIIKKHINSESDEWDYSIEFLNLKNLYVNNILKDNSSEKNSTTNLLSINENPNINKMFNRINEIIARPLVPNEKIQILDMMEKYNMCPDMITTAYSYAKDKKGVKSVKFVEGIIRNWYDSKIYTINDLEEYFAKHSERFALYKSVFRELGFSREPSAEEKKVINSWVDDLEFTNDVIFKACSKSKNTSNPSIAFIDGILRSWHKKGFKSLEDIENEVKPTLNKTNPQFKTKFHNFEQRTRNYTPEELERMILENQKNKFR</sequence>
<dbReference type="EMBL" id="LSFY01000001">
    <property type="protein sequence ID" value="KXZ40730.1"/>
    <property type="molecule type" value="Genomic_DNA"/>
</dbReference>
<comment type="similarity">
    <text evidence="1">Belongs to the DnaB/DnaD family.</text>
</comment>
<name>A0A150FUL9_CLOPD</name>
<dbReference type="STRING" id="1121328.JWYL7_1805"/>
<proteinExistence type="inferred from homology"/>
<dbReference type="NCBIfam" id="TIGR01446">
    <property type="entry name" value="DnaD_dom"/>
    <property type="match status" value="2"/>
</dbReference>
<dbReference type="SUPFAM" id="SSF158499">
    <property type="entry name" value="DnaD domain-like"/>
    <property type="match status" value="2"/>
</dbReference>
<evidence type="ECO:0000256" key="1">
    <source>
        <dbReference type="ARBA" id="ARBA00093462"/>
    </source>
</evidence>
<dbReference type="InterPro" id="IPR053162">
    <property type="entry name" value="DnaD"/>
</dbReference>
<dbReference type="EMBL" id="FRBG01000011">
    <property type="protein sequence ID" value="SHL09732.1"/>
    <property type="molecule type" value="Genomic_DNA"/>
</dbReference>
<reference evidence="3 5" key="1">
    <citation type="submission" date="2016-02" db="EMBL/GenBank/DDBJ databases">
        <title>Draft genome sequence for Clostridium paradoxum JW-YL-7.</title>
        <authorList>
            <person name="Utturkar S.M."/>
            <person name="Lancaster A."/>
            <person name="Poole F.L."/>
            <person name="Adams M.W."/>
            <person name="Brown S.D."/>
        </authorList>
    </citation>
    <scope>NUCLEOTIDE SEQUENCE [LARGE SCALE GENOMIC DNA]</scope>
    <source>
        <strain evidence="3 5">JW-YL-7</strain>
    </source>
</reference>
<dbReference type="InterPro" id="IPR034829">
    <property type="entry name" value="DnaD-like_sf"/>
</dbReference>
<dbReference type="PANTHER" id="PTHR37293:SF5">
    <property type="entry name" value="DNA REPLICATION PROTEIN"/>
    <property type="match status" value="1"/>
</dbReference>
<dbReference type="PIRSF" id="PIRSF033722">
    <property type="entry name" value="DnaD_CA_C3587_prd"/>
    <property type="match status" value="1"/>
</dbReference>
<keyword evidence="6" id="KW-1185">Reference proteome</keyword>
<evidence type="ECO:0000313" key="5">
    <source>
        <dbReference type="Proteomes" id="UP000092605"/>
    </source>
</evidence>
<dbReference type="AlphaFoldDB" id="A0A150FUL9"/>
<dbReference type="PATRIC" id="fig|1121328.3.peg.1817"/>
<evidence type="ECO:0000259" key="2">
    <source>
        <dbReference type="Pfam" id="PF07261"/>
    </source>
</evidence>
<protein>
    <submittedName>
        <fullName evidence="4">DnaD and phage-associated domain-containing protein</fullName>
    </submittedName>
    <submittedName>
        <fullName evidence="3">Primosome, DnaD subunit</fullName>
    </submittedName>
</protein>
<organism evidence="3 5">
    <name type="scientific">Alkalithermobacter thermoalcaliphilus JW-YL-7 = DSM 7308</name>
    <dbReference type="NCBI Taxonomy" id="1121328"/>
    <lineage>
        <taxon>Bacteria</taxon>
        <taxon>Bacillati</taxon>
        <taxon>Bacillota</taxon>
        <taxon>Clostridia</taxon>
        <taxon>Peptostreptococcales</taxon>
        <taxon>Tepidibacteraceae</taxon>
        <taxon>Alkalithermobacter</taxon>
    </lineage>
</organism>
<dbReference type="Gene3D" id="1.10.10.630">
    <property type="entry name" value="DnaD domain-like"/>
    <property type="match status" value="2"/>
</dbReference>
<dbReference type="OrthoDB" id="1652900at2"/>
<reference evidence="4 6" key="2">
    <citation type="submission" date="2016-11" db="EMBL/GenBank/DDBJ databases">
        <authorList>
            <person name="Varghese N."/>
            <person name="Submissions S."/>
        </authorList>
    </citation>
    <scope>NUCLEOTIDE SEQUENCE [LARGE SCALE GENOMIC DNA]</scope>
    <source>
        <strain evidence="4 6">DSM 7308</strain>
    </source>
</reference>